<gene>
    <name evidence="3" type="ORF">PH603_01525</name>
</gene>
<accession>A0AAF0BLQ4</accession>
<keyword evidence="4" id="KW-1185">Reference proteome</keyword>
<keyword evidence="2" id="KW-0472">Membrane</keyword>
<dbReference type="EMBL" id="CP116805">
    <property type="protein sequence ID" value="WCL54437.1"/>
    <property type="molecule type" value="Genomic_DNA"/>
</dbReference>
<dbReference type="PANTHER" id="PTHR33219">
    <property type="entry name" value="YLMG HOMOLOG PROTEIN 2, CHLOROPLASTIC"/>
    <property type="match status" value="1"/>
</dbReference>
<reference evidence="3" key="1">
    <citation type="submission" date="2023-01" db="EMBL/GenBank/DDBJ databases">
        <title>The genome sequence of Kordiimonadaceae bacterium 6D33.</title>
        <authorList>
            <person name="Liu Y."/>
        </authorList>
    </citation>
    <scope>NUCLEOTIDE SEQUENCE</scope>
    <source>
        <strain evidence="3">6D33</strain>
    </source>
</reference>
<dbReference type="GO" id="GO:0016020">
    <property type="term" value="C:membrane"/>
    <property type="evidence" value="ECO:0007669"/>
    <property type="project" value="InterPro"/>
</dbReference>
<dbReference type="RefSeq" id="WP_289504156.1">
    <property type="nucleotide sequence ID" value="NZ_CP116805.1"/>
</dbReference>
<proteinExistence type="inferred from homology"/>
<comment type="similarity">
    <text evidence="1">Belongs to the YggT family.</text>
</comment>
<keyword evidence="2" id="KW-0812">Transmembrane</keyword>
<dbReference type="KEGG" id="gso:PH603_01525"/>
<dbReference type="Proteomes" id="UP001217500">
    <property type="component" value="Chromosome"/>
</dbReference>
<dbReference type="AlphaFoldDB" id="A0AAF0BLQ4"/>
<protein>
    <submittedName>
        <fullName evidence="3">YggT family protein</fullName>
    </submittedName>
</protein>
<dbReference type="Pfam" id="PF02325">
    <property type="entry name" value="CCB3_YggT"/>
    <property type="match status" value="1"/>
</dbReference>
<feature type="transmembrane region" description="Helical" evidence="2">
    <location>
        <begin position="12"/>
        <end position="34"/>
    </location>
</feature>
<feature type="transmembrane region" description="Helical" evidence="2">
    <location>
        <begin position="40"/>
        <end position="59"/>
    </location>
</feature>
<feature type="transmembrane region" description="Helical" evidence="2">
    <location>
        <begin position="71"/>
        <end position="95"/>
    </location>
</feature>
<sequence length="100" mass="11329">MTAIFMLIDTVLYLYSTALIIWVIMSWLVSFGVINSYQPFVRTVMAFFDAITAPILNPIRRIIPNVGGFDISPIILLLLIHFLRVLFATSVAPMFGVYGW</sequence>
<evidence type="ECO:0000313" key="4">
    <source>
        <dbReference type="Proteomes" id="UP001217500"/>
    </source>
</evidence>
<dbReference type="PANTHER" id="PTHR33219:SF14">
    <property type="entry name" value="PROTEIN COFACTOR ASSEMBLY OF COMPLEX C SUBUNIT B CCB3, CHLOROPLASTIC-RELATED"/>
    <property type="match status" value="1"/>
</dbReference>
<organism evidence="3 4">
    <name type="scientific">Gimibacter soli</name>
    <dbReference type="NCBI Taxonomy" id="3024400"/>
    <lineage>
        <taxon>Bacteria</taxon>
        <taxon>Pseudomonadati</taxon>
        <taxon>Pseudomonadota</taxon>
        <taxon>Alphaproteobacteria</taxon>
        <taxon>Kordiimonadales</taxon>
        <taxon>Temperatibacteraceae</taxon>
        <taxon>Gimibacter</taxon>
    </lineage>
</organism>
<evidence type="ECO:0000256" key="1">
    <source>
        <dbReference type="ARBA" id="ARBA00010894"/>
    </source>
</evidence>
<dbReference type="InterPro" id="IPR003425">
    <property type="entry name" value="CCB3/YggT"/>
</dbReference>
<evidence type="ECO:0000313" key="3">
    <source>
        <dbReference type="EMBL" id="WCL54437.1"/>
    </source>
</evidence>
<name>A0AAF0BLQ4_9PROT</name>
<evidence type="ECO:0000256" key="2">
    <source>
        <dbReference type="SAM" id="Phobius"/>
    </source>
</evidence>
<keyword evidence="2" id="KW-1133">Transmembrane helix</keyword>